<evidence type="ECO:0000259" key="3">
    <source>
        <dbReference type="Pfam" id="PF19055"/>
    </source>
</evidence>
<evidence type="ECO:0000313" key="5">
    <source>
        <dbReference type="Proteomes" id="UP001151529"/>
    </source>
</evidence>
<evidence type="ECO:0000256" key="1">
    <source>
        <dbReference type="ARBA" id="ARBA00022448"/>
    </source>
</evidence>
<dbReference type="GO" id="GO:0140359">
    <property type="term" value="F:ABC-type transporter activity"/>
    <property type="evidence" value="ECO:0007669"/>
    <property type="project" value="InterPro"/>
</dbReference>
<reference evidence="4" key="1">
    <citation type="submission" date="2022-11" db="EMBL/GenBank/DDBJ databases">
        <authorList>
            <person name="Hyden B.L."/>
            <person name="Feng K."/>
            <person name="Yates T."/>
            <person name="Jawdy S."/>
            <person name="Smart L.B."/>
            <person name="Muchero W."/>
        </authorList>
    </citation>
    <scope>NUCLEOTIDE SEQUENCE</scope>
    <source>
        <tissue evidence="4">Shoot tip</tissue>
    </source>
</reference>
<dbReference type="Proteomes" id="UP001151529">
    <property type="component" value="Chromosome 1"/>
</dbReference>
<protein>
    <recommendedName>
        <fullName evidence="3">ABC transporter family G domain-containing protein</fullName>
    </recommendedName>
</protein>
<dbReference type="OrthoDB" id="1499448at2759"/>
<keyword evidence="2" id="KW-0472">Membrane</keyword>
<organism evidence="4 5">
    <name type="scientific">Salix viminalis</name>
    <name type="common">Common osier</name>
    <name type="synonym">Basket willow</name>
    <dbReference type="NCBI Taxonomy" id="40686"/>
    <lineage>
        <taxon>Eukaryota</taxon>
        <taxon>Viridiplantae</taxon>
        <taxon>Streptophyta</taxon>
        <taxon>Embryophyta</taxon>
        <taxon>Tracheophyta</taxon>
        <taxon>Spermatophyta</taxon>
        <taxon>Magnoliopsida</taxon>
        <taxon>eudicotyledons</taxon>
        <taxon>Gunneridae</taxon>
        <taxon>Pentapetalae</taxon>
        <taxon>rosids</taxon>
        <taxon>fabids</taxon>
        <taxon>Malpighiales</taxon>
        <taxon>Salicaceae</taxon>
        <taxon>Saliceae</taxon>
        <taxon>Salix</taxon>
    </lineage>
</organism>
<gene>
    <name evidence="4" type="ORF">OIU85_025356</name>
</gene>
<feature type="domain" description="ABC transporter family G" evidence="3">
    <location>
        <begin position="12"/>
        <end position="85"/>
    </location>
</feature>
<dbReference type="AlphaFoldDB" id="A0A9Q0TL80"/>
<keyword evidence="5" id="KW-1185">Reference proteome</keyword>
<reference evidence="4" key="2">
    <citation type="journal article" date="2023" name="Int. J. Mol. Sci.">
        <title>De Novo Assembly and Annotation of 11 Diverse Shrub Willow (Salix) Genomes Reveals Novel Gene Organization in Sex-Linked Regions.</title>
        <authorList>
            <person name="Hyden B."/>
            <person name="Feng K."/>
            <person name="Yates T.B."/>
            <person name="Jawdy S."/>
            <person name="Cereghino C."/>
            <person name="Smart L.B."/>
            <person name="Muchero W."/>
        </authorList>
    </citation>
    <scope>NUCLEOTIDE SEQUENCE [LARGE SCALE GENOMIC DNA]</scope>
    <source>
        <tissue evidence="4">Shoot tip</tissue>
    </source>
</reference>
<accession>A0A9Q0TL80</accession>
<dbReference type="EMBL" id="JAPFFL010000007">
    <property type="protein sequence ID" value="KAJ6713719.1"/>
    <property type="molecule type" value="Genomic_DNA"/>
</dbReference>
<evidence type="ECO:0000256" key="2">
    <source>
        <dbReference type="ARBA" id="ARBA00023136"/>
    </source>
</evidence>
<dbReference type="Pfam" id="PF19055">
    <property type="entry name" value="ABC2_membrane_7"/>
    <property type="match status" value="1"/>
</dbReference>
<dbReference type="InterPro" id="IPR043926">
    <property type="entry name" value="ABCG_dom"/>
</dbReference>
<comment type="caution">
    <text evidence="4">The sequence shown here is derived from an EMBL/GenBank/DDBJ whole genome shotgun (WGS) entry which is preliminary data.</text>
</comment>
<proteinExistence type="predicted"/>
<sequence length="101" mass="11027">MALELPANLEFHPDYFIDILEGIAKPESGVNYKQIPVRWMVHNGYPVPRGYAAENRITDGLGLPSGENSAHGESEAGSETESFAGYFGNLCFFVQGSFSLV</sequence>
<keyword evidence="1" id="KW-0813">Transport</keyword>
<evidence type="ECO:0000313" key="4">
    <source>
        <dbReference type="EMBL" id="KAJ6713719.1"/>
    </source>
</evidence>
<name>A0A9Q0TL80_SALVM</name>